<dbReference type="CDD" id="cd04369">
    <property type="entry name" value="Bromodomain"/>
    <property type="match status" value="1"/>
</dbReference>
<feature type="domain" description="Bromo" evidence="4">
    <location>
        <begin position="40"/>
        <end position="113"/>
    </location>
</feature>
<dbReference type="Gene3D" id="1.20.920.10">
    <property type="entry name" value="Bromodomain-like"/>
    <property type="match status" value="1"/>
</dbReference>
<feature type="region of interest" description="Disordered" evidence="3">
    <location>
        <begin position="134"/>
        <end position="167"/>
    </location>
</feature>
<dbReference type="InParanoid" id="A0A1Y2BCW2"/>
<reference evidence="5 6" key="1">
    <citation type="submission" date="2016-07" db="EMBL/GenBank/DDBJ databases">
        <title>Pervasive Adenine N6-methylation of Active Genes in Fungi.</title>
        <authorList>
            <consortium name="DOE Joint Genome Institute"/>
            <person name="Mondo S.J."/>
            <person name="Dannebaum R.O."/>
            <person name="Kuo R.C."/>
            <person name="Labutti K."/>
            <person name="Haridas S."/>
            <person name="Kuo A."/>
            <person name="Salamov A."/>
            <person name="Ahrendt S.R."/>
            <person name="Lipzen A."/>
            <person name="Sullivan W."/>
            <person name="Andreopoulos W.B."/>
            <person name="Clum A."/>
            <person name="Lindquist E."/>
            <person name="Daum C."/>
            <person name="Ramamoorthy G.K."/>
            <person name="Gryganskyi A."/>
            <person name="Culley D."/>
            <person name="Magnuson J.K."/>
            <person name="James T.Y."/>
            <person name="O'Malley M.A."/>
            <person name="Stajich J.E."/>
            <person name="Spatafora J.W."/>
            <person name="Visel A."/>
            <person name="Grigoriev I.V."/>
        </authorList>
    </citation>
    <scope>NUCLEOTIDE SEQUENCE [LARGE SCALE GENOMIC DNA]</scope>
    <source>
        <strain evidence="5 6">68-887.2</strain>
    </source>
</reference>
<comment type="caution">
    <text evidence="5">The sequence shown here is derived from an EMBL/GenBank/DDBJ whole genome shotgun (WGS) entry which is preliminary data.</text>
</comment>
<dbReference type="InterPro" id="IPR036427">
    <property type="entry name" value="Bromodomain-like_sf"/>
</dbReference>
<gene>
    <name evidence="5" type="ORF">BCR39DRAFT_464762</name>
</gene>
<dbReference type="Proteomes" id="UP000193986">
    <property type="component" value="Unassembled WGS sequence"/>
</dbReference>
<dbReference type="GO" id="GO:0005634">
    <property type="term" value="C:nucleus"/>
    <property type="evidence" value="ECO:0007669"/>
    <property type="project" value="TreeGrafter"/>
</dbReference>
<evidence type="ECO:0000256" key="1">
    <source>
        <dbReference type="ARBA" id="ARBA00023117"/>
    </source>
</evidence>
<accession>A0A1Y2BCW2</accession>
<dbReference type="SUPFAM" id="SSF47370">
    <property type="entry name" value="Bromodomain"/>
    <property type="match status" value="1"/>
</dbReference>
<dbReference type="SMART" id="SM00297">
    <property type="entry name" value="BROMO"/>
    <property type="match status" value="1"/>
</dbReference>
<evidence type="ECO:0000256" key="3">
    <source>
        <dbReference type="SAM" id="MobiDB-lite"/>
    </source>
</evidence>
<proteinExistence type="predicted"/>
<dbReference type="PROSITE" id="PS50014">
    <property type="entry name" value="BROMODOMAIN_2"/>
    <property type="match status" value="1"/>
</dbReference>
<dbReference type="EMBL" id="MCFC01000010">
    <property type="protein sequence ID" value="ORY32317.1"/>
    <property type="molecule type" value="Genomic_DNA"/>
</dbReference>
<dbReference type="Pfam" id="PF00439">
    <property type="entry name" value="Bromodomain"/>
    <property type="match status" value="1"/>
</dbReference>
<evidence type="ECO:0000313" key="5">
    <source>
        <dbReference type="EMBL" id="ORY32317.1"/>
    </source>
</evidence>
<evidence type="ECO:0000313" key="6">
    <source>
        <dbReference type="Proteomes" id="UP000193986"/>
    </source>
</evidence>
<dbReference type="OrthoDB" id="21449at2759"/>
<protein>
    <recommendedName>
        <fullName evidence="4">Bromo domain-containing protein</fullName>
    </recommendedName>
</protein>
<dbReference type="STRING" id="71784.A0A1Y2BCW2"/>
<keyword evidence="1 2" id="KW-0103">Bromodomain</keyword>
<dbReference type="InterPro" id="IPR051831">
    <property type="entry name" value="Bromodomain_contain_prot"/>
</dbReference>
<evidence type="ECO:0000256" key="2">
    <source>
        <dbReference type="PROSITE-ProRule" id="PRU00035"/>
    </source>
</evidence>
<dbReference type="GO" id="GO:0006357">
    <property type="term" value="P:regulation of transcription by RNA polymerase II"/>
    <property type="evidence" value="ECO:0007669"/>
    <property type="project" value="TreeGrafter"/>
</dbReference>
<evidence type="ECO:0000259" key="4">
    <source>
        <dbReference type="PROSITE" id="PS50014"/>
    </source>
</evidence>
<dbReference type="GO" id="GO:0006325">
    <property type="term" value="P:chromatin organization"/>
    <property type="evidence" value="ECO:0007669"/>
    <property type="project" value="UniProtKB-ARBA"/>
</dbReference>
<organism evidence="5 6">
    <name type="scientific">Naematelia encephala</name>
    <dbReference type="NCBI Taxonomy" id="71784"/>
    <lineage>
        <taxon>Eukaryota</taxon>
        <taxon>Fungi</taxon>
        <taxon>Dikarya</taxon>
        <taxon>Basidiomycota</taxon>
        <taxon>Agaricomycotina</taxon>
        <taxon>Tremellomycetes</taxon>
        <taxon>Tremellales</taxon>
        <taxon>Naemateliaceae</taxon>
        <taxon>Naematelia</taxon>
    </lineage>
</organism>
<name>A0A1Y2BCW2_9TREE</name>
<dbReference type="PANTHER" id="PTHR22881">
    <property type="entry name" value="BROMODOMAIN CONTAINING PROTEIN"/>
    <property type="match status" value="1"/>
</dbReference>
<dbReference type="AlphaFoldDB" id="A0A1Y2BCW2"/>
<dbReference type="PANTHER" id="PTHR22881:SF27">
    <property type="entry name" value="BROMODOMAIN CONTAINING 7_9"/>
    <property type="match status" value="1"/>
</dbReference>
<keyword evidence="6" id="KW-1185">Reference proteome</keyword>
<sequence length="619" mass="68900">MDVSAELLPRRATRARTGIKWMRIKRPLKDLLGKIMIELRRKDEYALFDEPVNPDNFPGYLEAVGGEDKMMDLGTMQSKIDDGLYKTIDELQSDLQLLAAAATSFNPPGTIPHTSANRLLAHGLKHIERARPIILTPSPSPDRRGTSEVGTPWRNGREATAATDEGQAISSVPPQSYIPEEMLLYPPNSAQALAVGWNLTGGKRVYAKRLIRGREKFYGKWRHWSEDGSRDLAELEEPTELLREWQASRDLRRVVDWKGLRKDGAWWEFELGGPAGQPPIAFTPFPRPDALRTRPLGTFEWGVYPEIEAEIAVLRSRNPEPIDEYGILERHLSTKARPPPPKNLVDIYDEDVAKTSGDYVRTMCAGDLQGEAYIRSVNAFVRGAMESSQKTGVGNGDGNDHRMPLDEYVSRYHRGGVLLHPSIAASDEAMAKLQRRPLDPAVDSIASRTYAATALHQLTDASNPLDIVPFLREPKDFNHAGVAGKSGVQTALDGTAAEIVRLAEEIQAERDKAIKVKPVQNGLNDSLEIKKVELEVASRESSPLSAAPDSPKHTVVESKPIKIEDKKPSREEAMTKLRLELVALTKFYPLAALKRMTPAEAEKLLPMNVRHLMCRPPKV</sequence>
<dbReference type="InterPro" id="IPR001487">
    <property type="entry name" value="Bromodomain"/>
</dbReference>